<proteinExistence type="predicted"/>
<dbReference type="AlphaFoldDB" id="A0A9D9E844"/>
<protein>
    <submittedName>
        <fullName evidence="2">DUF4143 domain-containing protein</fullName>
    </submittedName>
</protein>
<dbReference type="EMBL" id="JADIMU010000011">
    <property type="protein sequence ID" value="MBO8442417.1"/>
    <property type="molecule type" value="Genomic_DNA"/>
</dbReference>
<comment type="caution">
    <text evidence="2">The sequence shown here is derived from an EMBL/GenBank/DDBJ whole genome shotgun (WGS) entry which is preliminary data.</text>
</comment>
<gene>
    <name evidence="2" type="ORF">IAC42_01450</name>
</gene>
<dbReference type="Pfam" id="PF13635">
    <property type="entry name" value="DUF4143"/>
    <property type="match status" value="1"/>
</dbReference>
<dbReference type="InterPro" id="IPR025420">
    <property type="entry name" value="DUF4143"/>
</dbReference>
<reference evidence="2" key="2">
    <citation type="journal article" date="2021" name="PeerJ">
        <title>Extensive microbial diversity within the chicken gut microbiome revealed by metagenomics and culture.</title>
        <authorList>
            <person name="Gilroy R."/>
            <person name="Ravi A."/>
            <person name="Getino M."/>
            <person name="Pursley I."/>
            <person name="Horton D.L."/>
            <person name="Alikhan N.F."/>
            <person name="Baker D."/>
            <person name="Gharbi K."/>
            <person name="Hall N."/>
            <person name="Watson M."/>
            <person name="Adriaenssens E.M."/>
            <person name="Foster-Nyarko E."/>
            <person name="Jarju S."/>
            <person name="Secka A."/>
            <person name="Antonio M."/>
            <person name="Oren A."/>
            <person name="Chaudhuri R.R."/>
            <person name="La Ragione R."/>
            <person name="Hildebrand F."/>
            <person name="Pallen M.J."/>
        </authorList>
    </citation>
    <scope>NUCLEOTIDE SEQUENCE</scope>
    <source>
        <strain evidence="2">11167</strain>
    </source>
</reference>
<sequence>MVHRVKKIEKPAKFYEDLDCFKLFVLDLGLLGAMVDAPADAVLIGDGIFSEYKGSFTEQYIAQQFYASSGQPLYYYINERSTVEVNFVFDFRNIYPVEVKAETNLRSKSLSLVLKDSRLEGIRFSMAPYKEQERMVNVPLPFAEEYVRMLSNRMSGDSLLG</sequence>
<feature type="domain" description="DUF4143" evidence="1">
    <location>
        <begin position="1"/>
        <end position="101"/>
    </location>
</feature>
<evidence type="ECO:0000259" key="1">
    <source>
        <dbReference type="Pfam" id="PF13635"/>
    </source>
</evidence>
<evidence type="ECO:0000313" key="2">
    <source>
        <dbReference type="EMBL" id="MBO8442417.1"/>
    </source>
</evidence>
<accession>A0A9D9E844</accession>
<organism evidence="2 3">
    <name type="scientific">Candidatus Aphodenecus pullistercoris</name>
    <dbReference type="NCBI Taxonomy" id="2840669"/>
    <lineage>
        <taxon>Bacteria</taxon>
        <taxon>Pseudomonadati</taxon>
        <taxon>Spirochaetota</taxon>
        <taxon>Spirochaetia</taxon>
        <taxon>Spirochaetales</taxon>
        <taxon>Candidatus Aphodenecus</taxon>
    </lineage>
</organism>
<evidence type="ECO:0000313" key="3">
    <source>
        <dbReference type="Proteomes" id="UP000823633"/>
    </source>
</evidence>
<dbReference type="Proteomes" id="UP000823633">
    <property type="component" value="Unassembled WGS sequence"/>
</dbReference>
<name>A0A9D9E844_9SPIR</name>
<reference evidence="2" key="1">
    <citation type="submission" date="2020-10" db="EMBL/GenBank/DDBJ databases">
        <authorList>
            <person name="Gilroy R."/>
        </authorList>
    </citation>
    <scope>NUCLEOTIDE SEQUENCE</scope>
    <source>
        <strain evidence="2">11167</strain>
    </source>
</reference>